<evidence type="ECO:0000256" key="2">
    <source>
        <dbReference type="ARBA" id="ARBA00022741"/>
    </source>
</evidence>
<dbReference type="OMA" id="VVFDWEP"/>
<dbReference type="PROSITE" id="PS51883">
    <property type="entry name" value="OBG"/>
    <property type="match status" value="1"/>
</dbReference>
<dbReference type="GO" id="GO:0000287">
    <property type="term" value="F:magnesium ion binding"/>
    <property type="evidence" value="ECO:0007669"/>
    <property type="project" value="InterPro"/>
</dbReference>
<evidence type="ECO:0000313" key="7">
    <source>
        <dbReference type="Proteomes" id="UP000054928"/>
    </source>
</evidence>
<comment type="similarity">
    <text evidence="1">Belongs to the TRAFAC class OBG-HflX-like GTPase superfamily. OBG GTPase family.</text>
</comment>
<dbReference type="GO" id="GO:0042254">
    <property type="term" value="P:ribosome biogenesis"/>
    <property type="evidence" value="ECO:0007669"/>
    <property type="project" value="UniProtKB-UniRule"/>
</dbReference>
<dbReference type="GO" id="GO:0003924">
    <property type="term" value="F:GTPase activity"/>
    <property type="evidence" value="ECO:0007669"/>
    <property type="project" value="InterPro"/>
</dbReference>
<dbReference type="Pfam" id="PF01926">
    <property type="entry name" value="MMR_HSR1"/>
    <property type="match status" value="1"/>
</dbReference>
<dbReference type="Pfam" id="PF01018">
    <property type="entry name" value="GTP1_OBG"/>
    <property type="match status" value="1"/>
</dbReference>
<feature type="domain" description="Obg" evidence="5">
    <location>
        <begin position="84"/>
        <end position="261"/>
    </location>
</feature>
<dbReference type="AlphaFoldDB" id="A0A0P1B492"/>
<dbReference type="GeneID" id="36401798"/>
<dbReference type="EMBL" id="CCYD01003042">
    <property type="protein sequence ID" value="CEG48953.1"/>
    <property type="molecule type" value="Genomic_DNA"/>
</dbReference>
<sequence>MFCLSKLLNGLTVAPLRPRSLKSLPSMRALSVQKHGDDDDVELEVDDQELHWNDLDKLNENVSYNVEEHVKQKVRIRRAQHSKRRFVDRIRIKATGGHGGNGCASFVAESTTRKRPNGGHGGAGGDVIIEANDKVQNLANATHHFKGESGTNGMPNDSAGKRGKYCYVKVPCGTLVKRVERYEREMDTGEYEVVDRMEVVADLDKPGTTFLAAKGGKPGLGNRILAGKTTKSGRLRKLMPENKTRGSPGTSQYYELELKTIADVGLVGYPNAGKSTLLSVLSRATPAIAPYPFTTLHPYVGIVEFPDTYRLSVADIPGLIDGAHRNVGLGHDFLRHIERTKILMYVLDTAGSEGRDPLVDFNHLQRELELYAPGISSRPSLIVANKMDEQGKLRQSTDLAVLPVSALHRVDIDTVARTLRWMIENDS</sequence>
<dbReference type="GO" id="GO:0005525">
    <property type="term" value="F:GTP binding"/>
    <property type="evidence" value="ECO:0007669"/>
    <property type="project" value="UniProtKB-KW"/>
</dbReference>
<dbReference type="STRING" id="4781.A0A0P1B492"/>
<organism evidence="6 7">
    <name type="scientific">Plasmopara halstedii</name>
    <name type="common">Downy mildew of sunflower</name>
    <dbReference type="NCBI Taxonomy" id="4781"/>
    <lineage>
        <taxon>Eukaryota</taxon>
        <taxon>Sar</taxon>
        <taxon>Stramenopiles</taxon>
        <taxon>Oomycota</taxon>
        <taxon>Peronosporomycetes</taxon>
        <taxon>Peronosporales</taxon>
        <taxon>Peronosporaceae</taxon>
        <taxon>Plasmopara</taxon>
    </lineage>
</organism>
<dbReference type="RefSeq" id="XP_024585322.1">
    <property type="nucleotide sequence ID" value="XM_024720087.1"/>
</dbReference>
<dbReference type="InterPro" id="IPR006169">
    <property type="entry name" value="GTP1_OBG_dom"/>
</dbReference>
<dbReference type="Proteomes" id="UP000054928">
    <property type="component" value="Unassembled WGS sequence"/>
</dbReference>
<dbReference type="InterPro" id="IPR031167">
    <property type="entry name" value="G_OBG"/>
</dbReference>
<dbReference type="InterPro" id="IPR014100">
    <property type="entry name" value="GTP-bd_Obg/CgtA"/>
</dbReference>
<dbReference type="InterPro" id="IPR006073">
    <property type="entry name" value="GTP-bd"/>
</dbReference>
<keyword evidence="2" id="KW-0547">Nucleotide-binding</keyword>
<dbReference type="Gene3D" id="3.40.50.300">
    <property type="entry name" value="P-loop containing nucleotide triphosphate hydrolases"/>
    <property type="match status" value="1"/>
</dbReference>
<dbReference type="Gene3D" id="2.70.210.12">
    <property type="entry name" value="GTP1/OBG domain"/>
    <property type="match status" value="1"/>
</dbReference>
<reference evidence="7" key="1">
    <citation type="submission" date="2014-09" db="EMBL/GenBank/DDBJ databases">
        <authorList>
            <person name="Sharma Rahul"/>
            <person name="Thines Marco"/>
        </authorList>
    </citation>
    <scope>NUCLEOTIDE SEQUENCE [LARGE SCALE GENOMIC DNA]</scope>
</reference>
<dbReference type="PRINTS" id="PR00326">
    <property type="entry name" value="GTP1OBG"/>
</dbReference>
<protein>
    <submittedName>
        <fullName evidence="6">Obg family gtpase</fullName>
    </submittedName>
</protein>
<keyword evidence="3" id="KW-0342">GTP-binding</keyword>
<accession>A0A0P1B492</accession>
<dbReference type="PANTHER" id="PTHR11702">
    <property type="entry name" value="DEVELOPMENTALLY REGULATED GTP-BINDING PROTEIN-RELATED"/>
    <property type="match status" value="1"/>
</dbReference>
<dbReference type="GO" id="GO:0005739">
    <property type="term" value="C:mitochondrion"/>
    <property type="evidence" value="ECO:0007669"/>
    <property type="project" value="TreeGrafter"/>
</dbReference>
<feature type="domain" description="OBG-type G" evidence="4">
    <location>
        <begin position="262"/>
        <end position="427"/>
    </location>
</feature>
<dbReference type="InterPro" id="IPR036726">
    <property type="entry name" value="GTP1_OBG_dom_sf"/>
</dbReference>
<dbReference type="NCBIfam" id="TIGR02729">
    <property type="entry name" value="Obg_CgtA"/>
    <property type="match status" value="1"/>
</dbReference>
<evidence type="ECO:0000256" key="1">
    <source>
        <dbReference type="ARBA" id="ARBA00007699"/>
    </source>
</evidence>
<dbReference type="PROSITE" id="PS51710">
    <property type="entry name" value="G_OBG"/>
    <property type="match status" value="1"/>
</dbReference>
<dbReference type="OrthoDB" id="347018at2759"/>
<dbReference type="NCBIfam" id="NF008956">
    <property type="entry name" value="PRK12299.1"/>
    <property type="match status" value="1"/>
</dbReference>
<evidence type="ECO:0000259" key="5">
    <source>
        <dbReference type="PROSITE" id="PS51883"/>
    </source>
</evidence>
<dbReference type="InterPro" id="IPR027417">
    <property type="entry name" value="P-loop_NTPase"/>
</dbReference>
<proteinExistence type="inferred from homology"/>
<name>A0A0P1B492_PLAHL</name>
<keyword evidence="7" id="KW-1185">Reference proteome</keyword>
<evidence type="ECO:0000256" key="3">
    <source>
        <dbReference type="ARBA" id="ARBA00023134"/>
    </source>
</evidence>
<evidence type="ECO:0000259" key="4">
    <source>
        <dbReference type="PROSITE" id="PS51710"/>
    </source>
</evidence>
<dbReference type="SUPFAM" id="SSF52540">
    <property type="entry name" value="P-loop containing nucleoside triphosphate hydrolases"/>
    <property type="match status" value="1"/>
</dbReference>
<dbReference type="InterPro" id="IPR045086">
    <property type="entry name" value="OBG_GTPase"/>
</dbReference>
<dbReference type="SUPFAM" id="SSF82051">
    <property type="entry name" value="Obg GTP-binding protein N-terminal domain"/>
    <property type="match status" value="1"/>
</dbReference>
<dbReference type="FunFam" id="2.70.210.12:FF:000001">
    <property type="entry name" value="GTPase Obg"/>
    <property type="match status" value="1"/>
</dbReference>
<evidence type="ECO:0000313" key="6">
    <source>
        <dbReference type="EMBL" id="CEG48953.1"/>
    </source>
</evidence>
<dbReference type="CDD" id="cd01898">
    <property type="entry name" value="Obg"/>
    <property type="match status" value="1"/>
</dbReference>
<dbReference type="PANTHER" id="PTHR11702:SF31">
    <property type="entry name" value="MITOCHONDRIAL RIBOSOME-ASSOCIATED GTPASE 2"/>
    <property type="match status" value="1"/>
</dbReference>